<dbReference type="GO" id="GO:0004523">
    <property type="term" value="F:RNA-DNA hybrid ribonuclease activity"/>
    <property type="evidence" value="ECO:0007669"/>
    <property type="project" value="InterPro"/>
</dbReference>
<dbReference type="PROSITE" id="PS50879">
    <property type="entry name" value="RNASE_H_1"/>
    <property type="match status" value="1"/>
</dbReference>
<dbReference type="SUPFAM" id="SSF53098">
    <property type="entry name" value="Ribonuclease H-like"/>
    <property type="match status" value="1"/>
</dbReference>
<name>A0A4Y2P544_ARAVE</name>
<feature type="signal peptide" evidence="1">
    <location>
        <begin position="1"/>
        <end position="20"/>
    </location>
</feature>
<dbReference type="Proteomes" id="UP000499080">
    <property type="component" value="Unassembled WGS sequence"/>
</dbReference>
<dbReference type="InterPro" id="IPR012337">
    <property type="entry name" value="RNaseH-like_sf"/>
</dbReference>
<evidence type="ECO:0000313" key="3">
    <source>
        <dbReference type="EMBL" id="GBN46431.1"/>
    </source>
</evidence>
<feature type="domain" description="RNase H type-1" evidence="2">
    <location>
        <begin position="108"/>
        <end position="236"/>
    </location>
</feature>
<proteinExistence type="predicted"/>
<dbReference type="Gene3D" id="3.30.420.10">
    <property type="entry name" value="Ribonuclease H-like superfamily/Ribonuclease H"/>
    <property type="match status" value="1"/>
</dbReference>
<dbReference type="InterPro" id="IPR036397">
    <property type="entry name" value="RNaseH_sf"/>
</dbReference>
<keyword evidence="1" id="KW-0732">Signal</keyword>
<gene>
    <name evidence="3" type="ORF">AVEN_21600_1</name>
</gene>
<reference evidence="3 4" key="1">
    <citation type="journal article" date="2019" name="Sci. Rep.">
        <title>Orb-weaving spider Araneus ventricosus genome elucidates the spidroin gene catalogue.</title>
        <authorList>
            <person name="Kono N."/>
            <person name="Nakamura H."/>
            <person name="Ohtoshi R."/>
            <person name="Moran D.A.P."/>
            <person name="Shinohara A."/>
            <person name="Yoshida Y."/>
            <person name="Fujiwara M."/>
            <person name="Mori M."/>
            <person name="Tomita M."/>
            <person name="Arakawa K."/>
        </authorList>
    </citation>
    <scope>NUCLEOTIDE SEQUENCE [LARGE SCALE GENOMIC DNA]</scope>
</reference>
<feature type="chain" id="PRO_5021463180" description="RNase H type-1 domain-containing protein" evidence="1">
    <location>
        <begin position="21"/>
        <end position="250"/>
    </location>
</feature>
<keyword evidence="4" id="KW-1185">Reference proteome</keyword>
<evidence type="ECO:0000259" key="2">
    <source>
        <dbReference type="PROSITE" id="PS50879"/>
    </source>
</evidence>
<dbReference type="CDD" id="cd09276">
    <property type="entry name" value="Rnase_HI_RT_non_LTR"/>
    <property type="match status" value="1"/>
</dbReference>
<dbReference type="OrthoDB" id="6436497at2759"/>
<evidence type="ECO:0000256" key="1">
    <source>
        <dbReference type="SAM" id="SignalP"/>
    </source>
</evidence>
<dbReference type="EMBL" id="BGPR01010489">
    <property type="protein sequence ID" value="GBN46431.1"/>
    <property type="molecule type" value="Genomic_DNA"/>
</dbReference>
<organism evidence="3 4">
    <name type="scientific">Araneus ventricosus</name>
    <name type="common">Orbweaver spider</name>
    <name type="synonym">Epeira ventricosa</name>
    <dbReference type="NCBI Taxonomy" id="182803"/>
    <lineage>
        <taxon>Eukaryota</taxon>
        <taxon>Metazoa</taxon>
        <taxon>Ecdysozoa</taxon>
        <taxon>Arthropoda</taxon>
        <taxon>Chelicerata</taxon>
        <taxon>Arachnida</taxon>
        <taxon>Araneae</taxon>
        <taxon>Araneomorphae</taxon>
        <taxon>Entelegynae</taxon>
        <taxon>Araneoidea</taxon>
        <taxon>Araneidae</taxon>
        <taxon>Araneus</taxon>
    </lineage>
</organism>
<dbReference type="InterPro" id="IPR002156">
    <property type="entry name" value="RNaseH_domain"/>
</dbReference>
<protein>
    <recommendedName>
        <fullName evidence="2">RNase H type-1 domain-containing protein</fullName>
    </recommendedName>
</protein>
<dbReference type="AlphaFoldDB" id="A0A4Y2P544"/>
<dbReference type="Pfam" id="PF00075">
    <property type="entry name" value="RNase_H"/>
    <property type="match status" value="1"/>
</dbReference>
<comment type="caution">
    <text evidence="3">The sequence shown here is derived from an EMBL/GenBank/DDBJ whole genome shotgun (WGS) entry which is preliminary data.</text>
</comment>
<evidence type="ECO:0000313" key="4">
    <source>
        <dbReference type="Proteomes" id="UP000499080"/>
    </source>
</evidence>
<sequence>MPTWPLWAKHCLSLLLIGCGSNPRQSLEASSHSTPYKPSVIPSFFTRAAELLSNLNLEDLQVVSNLKHHLTPWKSHELKFLNPFKTFDTANTAPEVYQQLFADHRDAYNNFIPIFTDGSKSSFSTSFACVFINSTLSFQLNSSCSIFIAEITDILHALYQISSKPPDNYIIYSDSLNALESMTSLHHFSHPLTLNVLELHDRRMCRGFSVLFCSVPSHVGISGNEHTDNLAKSATNSLNSPVPLNDIQNI</sequence>
<accession>A0A4Y2P544</accession>
<dbReference type="GO" id="GO:0003676">
    <property type="term" value="F:nucleic acid binding"/>
    <property type="evidence" value="ECO:0007669"/>
    <property type="project" value="InterPro"/>
</dbReference>